<comment type="similarity">
    <text evidence="1 8 9">Belongs to the class-I aminoacyl-tRNA synthetase family.</text>
</comment>
<dbReference type="InterPro" id="IPR002305">
    <property type="entry name" value="aa-tRNA-synth_Ic"/>
</dbReference>
<dbReference type="InterPro" id="IPR001412">
    <property type="entry name" value="aa-tRNA-synth_I_CS"/>
</dbReference>
<name>A0A7U4E9U4_MYCPK</name>
<comment type="function">
    <text evidence="8">Catalyzes the attachment of tryptophan to tRNA(Trp).</text>
</comment>
<feature type="binding site" evidence="8">
    <location>
        <begin position="152"/>
        <end position="154"/>
    </location>
    <ligand>
        <name>ATP</name>
        <dbReference type="ChEBI" id="CHEBI:30616"/>
    </ligand>
</feature>
<dbReference type="KEGG" id="mpf:MPUT_0539"/>
<feature type="short sequence motif" description="'KMSKS' region" evidence="8">
    <location>
        <begin position="200"/>
        <end position="204"/>
    </location>
</feature>
<comment type="subcellular location">
    <subcellularLocation>
        <location evidence="8">Cytoplasm</location>
    </subcellularLocation>
</comment>
<dbReference type="PRINTS" id="PR01039">
    <property type="entry name" value="TRNASYNTHTRP"/>
</dbReference>
<feature type="binding site" evidence="8">
    <location>
        <begin position="20"/>
        <end position="21"/>
    </location>
    <ligand>
        <name>ATP</name>
        <dbReference type="ChEBI" id="CHEBI:30616"/>
    </ligand>
</feature>
<dbReference type="InterPro" id="IPR050203">
    <property type="entry name" value="Trp-tRNA_synthetase"/>
</dbReference>
<keyword evidence="4 8" id="KW-0067">ATP-binding</keyword>
<evidence type="ECO:0000256" key="6">
    <source>
        <dbReference type="ARBA" id="ARBA00023146"/>
    </source>
</evidence>
<keyword evidence="8" id="KW-0963">Cytoplasm</keyword>
<keyword evidence="2 8" id="KW-0436">Ligase</keyword>
<evidence type="ECO:0000256" key="1">
    <source>
        <dbReference type="ARBA" id="ARBA00005594"/>
    </source>
</evidence>
<dbReference type="Gene3D" id="3.40.50.620">
    <property type="entry name" value="HUPs"/>
    <property type="match status" value="1"/>
</dbReference>
<dbReference type="HAMAP" id="MF_00140_B">
    <property type="entry name" value="Trp_tRNA_synth_B"/>
    <property type="match status" value="1"/>
</dbReference>
<dbReference type="PROSITE" id="PS00178">
    <property type="entry name" value="AA_TRNA_LIGASE_I"/>
    <property type="match status" value="1"/>
</dbReference>
<proteinExistence type="inferred from homology"/>
<feature type="binding site" evidence="8">
    <location>
        <begin position="12"/>
        <end position="14"/>
    </location>
    <ligand>
        <name>ATP</name>
        <dbReference type="ChEBI" id="CHEBI:30616"/>
    </ligand>
</feature>
<evidence type="ECO:0000313" key="11">
    <source>
        <dbReference type="Proteomes" id="UP000008907"/>
    </source>
</evidence>
<keyword evidence="6 8" id="KW-0030">Aminoacyl-tRNA synthetase</keyword>
<evidence type="ECO:0000256" key="2">
    <source>
        <dbReference type="ARBA" id="ARBA00022598"/>
    </source>
</evidence>
<dbReference type="EMBL" id="CP003021">
    <property type="protein sequence ID" value="AEM68894.1"/>
    <property type="molecule type" value="Genomic_DNA"/>
</dbReference>
<dbReference type="RefSeq" id="WP_014035249.1">
    <property type="nucleotide sequence ID" value="NC_015946.1"/>
</dbReference>
<protein>
    <recommendedName>
        <fullName evidence="8">Tryptophan--tRNA ligase</fullName>
        <ecNumber evidence="8">6.1.1.2</ecNumber>
    </recommendedName>
    <alternativeName>
        <fullName evidence="8">Tryptophanyl-tRNA synthetase</fullName>
        <shortName evidence="8">TrpRS</shortName>
    </alternativeName>
</protein>
<organism evidence="10 11">
    <name type="scientific">Mycoplasma putrefaciens (strain ATCC 15718 / NCTC 10155 / C30 KS-1 / KS-1)</name>
    <dbReference type="NCBI Taxonomy" id="743965"/>
    <lineage>
        <taxon>Bacteria</taxon>
        <taxon>Bacillati</taxon>
        <taxon>Mycoplasmatota</taxon>
        <taxon>Mollicutes</taxon>
        <taxon>Mycoplasmataceae</taxon>
        <taxon>Mycoplasma</taxon>
    </lineage>
</organism>
<dbReference type="AlphaFoldDB" id="A0A7U4E9U4"/>
<feature type="binding site" evidence="8">
    <location>
        <begin position="200"/>
        <end position="204"/>
    </location>
    <ligand>
        <name>ATP</name>
        <dbReference type="ChEBI" id="CHEBI:30616"/>
    </ligand>
</feature>
<comment type="subunit">
    <text evidence="8">Homodimer.</text>
</comment>
<dbReference type="PANTHER" id="PTHR43766:SF1">
    <property type="entry name" value="TRYPTOPHAN--TRNA LIGASE, MITOCHONDRIAL"/>
    <property type="match status" value="1"/>
</dbReference>
<dbReference type="NCBIfam" id="TIGR00233">
    <property type="entry name" value="trpS"/>
    <property type="match status" value="1"/>
</dbReference>
<dbReference type="Gene3D" id="1.10.240.10">
    <property type="entry name" value="Tyrosyl-Transfer RNA Synthetase"/>
    <property type="match status" value="1"/>
</dbReference>
<dbReference type="InterPro" id="IPR002306">
    <property type="entry name" value="Trp-tRNA-ligase"/>
</dbReference>
<keyword evidence="3 8" id="KW-0547">Nucleotide-binding</keyword>
<accession>A0A7U4E9U4</accession>
<dbReference type="PANTHER" id="PTHR43766">
    <property type="entry name" value="TRYPTOPHAN--TRNA LIGASE, MITOCHONDRIAL"/>
    <property type="match status" value="1"/>
</dbReference>
<evidence type="ECO:0000256" key="7">
    <source>
        <dbReference type="ARBA" id="ARBA00049929"/>
    </source>
</evidence>
<evidence type="ECO:0000256" key="4">
    <source>
        <dbReference type="ARBA" id="ARBA00022840"/>
    </source>
</evidence>
<comment type="catalytic activity">
    <reaction evidence="7 8">
        <text>tRNA(Trp) + L-tryptophan + ATP = L-tryptophyl-tRNA(Trp) + AMP + diphosphate + H(+)</text>
        <dbReference type="Rhea" id="RHEA:24080"/>
        <dbReference type="Rhea" id="RHEA-COMP:9671"/>
        <dbReference type="Rhea" id="RHEA-COMP:9705"/>
        <dbReference type="ChEBI" id="CHEBI:15378"/>
        <dbReference type="ChEBI" id="CHEBI:30616"/>
        <dbReference type="ChEBI" id="CHEBI:33019"/>
        <dbReference type="ChEBI" id="CHEBI:57912"/>
        <dbReference type="ChEBI" id="CHEBI:78442"/>
        <dbReference type="ChEBI" id="CHEBI:78535"/>
        <dbReference type="ChEBI" id="CHEBI:456215"/>
        <dbReference type="EC" id="6.1.1.2"/>
    </reaction>
</comment>
<dbReference type="InterPro" id="IPR014729">
    <property type="entry name" value="Rossmann-like_a/b/a_fold"/>
</dbReference>
<sequence>MHAKQKMVSGITPSGTMTLGNYLGVVKRFIEFQKEHDLYIFIANLHAITLPQNKEELRKNTKEIAALYFACGLDINKSTIFLQSDVKEHSQLGWILITHTTMGELSRMTQFKDKSLKANTDNKAYIPVGLFAYPALMAADILLYDADFVPIGIDQKQHLELTRDLAIRVNNKYGEVFKIPEPLINTNTSKIMDLQDPTKKMSKSSDNPKSIITMLDSTDQIKAKIKAAVTDSENLIKYDPVNKPGVSNLITIYCELTNTSIAEAEKRWTNKNYKDLKDDVTQVLIELIDPIQKRFKELYNSKQVEQWLEQGAIRAQKIAYKKVQKVQNLIGLNYNRK</sequence>
<comment type="caution">
    <text evidence="8">Lacks conserved residue(s) required for the propagation of feature annotation.</text>
</comment>
<evidence type="ECO:0000256" key="3">
    <source>
        <dbReference type="ARBA" id="ARBA00022741"/>
    </source>
</evidence>
<dbReference type="GO" id="GO:0005829">
    <property type="term" value="C:cytosol"/>
    <property type="evidence" value="ECO:0007669"/>
    <property type="project" value="TreeGrafter"/>
</dbReference>
<reference evidence="10 11" key="1">
    <citation type="journal article" date="2011" name="J. Bacteriol.">
        <title>Genome Sequence of Mycoplasma putrefaciens Type Strain KS1.</title>
        <authorList>
            <person name="Calcutt M.J."/>
            <person name="Foecking M.F."/>
        </authorList>
    </citation>
    <scope>NUCLEOTIDE SEQUENCE [LARGE SCALE GENOMIC DNA]</scope>
    <source>
        <strain evidence="11">ATCC 15718 / NCTC 10155 / C30 KS-1 / KS-1</strain>
    </source>
</reference>
<evidence type="ECO:0000256" key="9">
    <source>
        <dbReference type="RuleBase" id="RU363036"/>
    </source>
</evidence>
<feature type="binding site" evidence="8">
    <location>
        <position position="191"/>
    </location>
    <ligand>
        <name>ATP</name>
        <dbReference type="ChEBI" id="CHEBI:30616"/>
    </ligand>
</feature>
<evidence type="ECO:0000313" key="10">
    <source>
        <dbReference type="EMBL" id="AEM68894.1"/>
    </source>
</evidence>
<dbReference type="GO" id="GO:0004830">
    <property type="term" value="F:tryptophan-tRNA ligase activity"/>
    <property type="evidence" value="ECO:0007669"/>
    <property type="project" value="UniProtKB-UniRule"/>
</dbReference>
<keyword evidence="5 8" id="KW-0648">Protein biosynthesis</keyword>
<feature type="binding site" evidence="8">
    <location>
        <position position="140"/>
    </location>
    <ligand>
        <name>L-tryptophan</name>
        <dbReference type="ChEBI" id="CHEBI:57912"/>
    </ligand>
</feature>
<evidence type="ECO:0000256" key="5">
    <source>
        <dbReference type="ARBA" id="ARBA00022917"/>
    </source>
</evidence>
<dbReference type="CDD" id="cd00806">
    <property type="entry name" value="TrpRS_core"/>
    <property type="match status" value="1"/>
</dbReference>
<evidence type="ECO:0000256" key="8">
    <source>
        <dbReference type="HAMAP-Rule" id="MF_00140"/>
    </source>
</evidence>
<dbReference type="Proteomes" id="UP000008907">
    <property type="component" value="Chromosome"/>
</dbReference>
<gene>
    <name evidence="8 10" type="primary">trpS</name>
    <name evidence="10" type="ordered locus">MPUT_0539</name>
</gene>
<dbReference type="FunFam" id="1.10.240.10:FF:000002">
    <property type="entry name" value="Tryptophan--tRNA ligase"/>
    <property type="match status" value="1"/>
</dbReference>
<dbReference type="GO" id="GO:0006436">
    <property type="term" value="P:tryptophanyl-tRNA aminoacylation"/>
    <property type="evidence" value="ECO:0007669"/>
    <property type="project" value="UniProtKB-UniRule"/>
</dbReference>
<dbReference type="InterPro" id="IPR024109">
    <property type="entry name" value="Trp-tRNA-ligase_bac-type"/>
</dbReference>
<dbReference type="EC" id="6.1.1.2" evidence="8"/>
<dbReference type="SUPFAM" id="SSF52374">
    <property type="entry name" value="Nucleotidylyl transferase"/>
    <property type="match status" value="1"/>
</dbReference>
<dbReference type="GO" id="GO:0005524">
    <property type="term" value="F:ATP binding"/>
    <property type="evidence" value="ECO:0007669"/>
    <property type="project" value="UniProtKB-UniRule"/>
</dbReference>
<dbReference type="Pfam" id="PF00579">
    <property type="entry name" value="tRNA-synt_1b"/>
    <property type="match status" value="1"/>
</dbReference>